<dbReference type="SUPFAM" id="SSF160207">
    <property type="entry name" value="NMB0488-like"/>
    <property type="match status" value="1"/>
</dbReference>
<proteinExistence type="predicted"/>
<protein>
    <submittedName>
        <fullName evidence="1">Uncharacterized protein</fullName>
    </submittedName>
</protein>
<dbReference type="RefSeq" id="WP_062496475.1">
    <property type="nucleotide sequence ID" value="NZ_LHZB01000115.1"/>
</dbReference>
<dbReference type="PATRIC" id="fig|442.7.peg.635"/>
<gene>
    <name evidence="1" type="ORF">AD929_09860</name>
</gene>
<reference evidence="1 2" key="1">
    <citation type="submission" date="2015-06" db="EMBL/GenBank/DDBJ databases">
        <title>Improved classification and identification of acetic acid bacteria using matrix-assisted laser desorption/ionization time-of-flight mass spectrometry; Gluconobacter nephelii and Gluconobacter uchimurae are later heterotypic synonyms of Gluconobacter japonicus and Gluconobacter oxydans, respectively.</title>
        <authorList>
            <person name="Li L."/>
            <person name="Cleenwerck I."/>
            <person name="De Vuyst L."/>
            <person name="Vandamme P."/>
        </authorList>
    </citation>
    <scope>NUCLEOTIDE SEQUENCE [LARGE SCALE GENOMIC DNA]</scope>
    <source>
        <strain evidence="1 2">LMG 1764</strain>
    </source>
</reference>
<dbReference type="Gene3D" id="3.40.1590.10">
    <property type="entry name" value="NMB0488-like"/>
    <property type="match status" value="1"/>
</dbReference>
<dbReference type="CDD" id="cd13445">
    <property type="entry name" value="CDI_inhibitor_EC869_like"/>
    <property type="match status" value="1"/>
</dbReference>
<organism evidence="1 2">
    <name type="scientific">Gluconobacter potus</name>
    <dbReference type="NCBI Taxonomy" id="2724927"/>
    <lineage>
        <taxon>Bacteria</taxon>
        <taxon>Pseudomonadati</taxon>
        <taxon>Pseudomonadota</taxon>
        <taxon>Alphaproteobacteria</taxon>
        <taxon>Acetobacterales</taxon>
        <taxon>Acetobacteraceae</taxon>
        <taxon>Gluconobacter</taxon>
    </lineage>
</organism>
<dbReference type="AlphaFoldDB" id="A0A149QTI3"/>
<dbReference type="InterPro" id="IPR037891">
    <property type="entry name" value="Cdil-like_sf"/>
</dbReference>
<evidence type="ECO:0000313" key="2">
    <source>
        <dbReference type="Proteomes" id="UP000075573"/>
    </source>
</evidence>
<dbReference type="Proteomes" id="UP000075573">
    <property type="component" value="Unassembled WGS sequence"/>
</dbReference>
<dbReference type="InterPro" id="IPR009888">
    <property type="entry name" value="CdiI_Proteobact"/>
</dbReference>
<evidence type="ECO:0000313" key="1">
    <source>
        <dbReference type="EMBL" id="KXV00623.1"/>
    </source>
</evidence>
<accession>A0A149QTI3</accession>
<dbReference type="EMBL" id="LHZB01000115">
    <property type="protein sequence ID" value="KXV00623.1"/>
    <property type="molecule type" value="Genomic_DNA"/>
</dbReference>
<comment type="caution">
    <text evidence="1">The sequence shown here is derived from an EMBL/GenBank/DDBJ whole genome shotgun (WGS) entry which is preliminary data.</text>
</comment>
<name>A0A149QTI3_9PROT</name>
<sequence length="183" mass="20942">MIAPGANGITRYAHLIQTRKYVAVISMDNRGGSFFSVTGWSTFIDRKNATPEWIGENLRRALETSRDLFMEWGGYPLPQDKIDAEKKKSGPLFHEFWEKVREKYGFKEARDARCKSALVFINWECEQTDQVRFAASKGRGTSHSAWYTNENEGKVFHASFNASNQEFGEVALQALDVCRPNYL</sequence>